<dbReference type="PANTHER" id="PTHR31339:SF9">
    <property type="entry name" value="PLASMIN AND FIBRONECTIN-BINDING PROTEIN A"/>
    <property type="match status" value="1"/>
</dbReference>
<keyword evidence="2 4" id="KW-0378">Hydrolase</keyword>
<feature type="region of interest" description="Disordered" evidence="5">
    <location>
        <begin position="43"/>
        <end position="63"/>
    </location>
</feature>
<reference evidence="7" key="1">
    <citation type="submission" date="2016-10" db="EMBL/GenBank/DDBJ databases">
        <authorList>
            <person name="Varghese N."/>
            <person name="Submissions S."/>
        </authorList>
    </citation>
    <scope>NUCLEOTIDE SEQUENCE [LARGE SCALE GENOMIC DNA]</scope>
    <source>
        <strain evidence="7">DSM 25329</strain>
    </source>
</reference>
<evidence type="ECO:0000256" key="1">
    <source>
        <dbReference type="ARBA" id="ARBA00008834"/>
    </source>
</evidence>
<dbReference type="SUPFAM" id="SSF51126">
    <property type="entry name" value="Pectin lyase-like"/>
    <property type="match status" value="1"/>
</dbReference>
<dbReference type="Gene3D" id="2.160.20.10">
    <property type="entry name" value="Single-stranded right-handed beta-helix, Pectin lyase-like"/>
    <property type="match status" value="1"/>
</dbReference>
<organism evidence="6 7">
    <name type="scientific">Dyadobacter soli</name>
    <dbReference type="NCBI Taxonomy" id="659014"/>
    <lineage>
        <taxon>Bacteria</taxon>
        <taxon>Pseudomonadati</taxon>
        <taxon>Bacteroidota</taxon>
        <taxon>Cytophagia</taxon>
        <taxon>Cytophagales</taxon>
        <taxon>Spirosomataceae</taxon>
        <taxon>Dyadobacter</taxon>
    </lineage>
</organism>
<dbReference type="Proteomes" id="UP000198748">
    <property type="component" value="Unassembled WGS sequence"/>
</dbReference>
<evidence type="ECO:0000313" key="6">
    <source>
        <dbReference type="EMBL" id="SDH24078.1"/>
    </source>
</evidence>
<gene>
    <name evidence="6" type="ORF">SAMN04487996_1329</name>
</gene>
<evidence type="ECO:0000256" key="5">
    <source>
        <dbReference type="SAM" id="MobiDB-lite"/>
    </source>
</evidence>
<dbReference type="InterPro" id="IPR011050">
    <property type="entry name" value="Pectin_lyase_fold/virulence"/>
</dbReference>
<comment type="similarity">
    <text evidence="1 4">Belongs to the glycosyl hydrolase 28 family.</text>
</comment>
<dbReference type="AlphaFoldDB" id="A0A1G8ASW6"/>
<keyword evidence="7" id="KW-1185">Reference proteome</keyword>
<evidence type="ECO:0000256" key="2">
    <source>
        <dbReference type="ARBA" id="ARBA00022801"/>
    </source>
</evidence>
<dbReference type="GO" id="GO:0004650">
    <property type="term" value="F:polygalacturonase activity"/>
    <property type="evidence" value="ECO:0007669"/>
    <property type="project" value="InterPro"/>
</dbReference>
<keyword evidence="3 4" id="KW-0326">Glycosidase</keyword>
<dbReference type="GO" id="GO:0016829">
    <property type="term" value="F:lyase activity"/>
    <property type="evidence" value="ECO:0007669"/>
    <property type="project" value="UniProtKB-KW"/>
</dbReference>
<sequence>MPKTLRIYLILAILTSQHAIGGRPPAVGGQTLAPQHAIGGRPSAVGGQTPAPQHAIGGRPSAVGGQIPDVPVKKLQIKAHFPMPDIAVPDFSKAKRFAITDFGAVAGNKEKISAAIAQAIDAASKAGGGTVVIPAGEWLTGKVHLKSNVNLHLEKGAVLLFSEKPEDYLPAVHSTWEGIECYNYSPLIYAYQCKNVAITGEGEVRAKMEVWKEWFARPRPHMESIKRLYNLAQAYTPVQERQMVNDTAHLRPQFIQFNRCENVLLDGITITNSPFWTIHPYLCENVVIRKLKVYAHGHNNDGVDPEMSRNVLIEDCVFDQGDDAIAIKSGRNPEGWRLKTPAKNIVIRSLTVKNGHQLVAIGSELSGGIENVDISHCEVVDGAKLNHLLFIKTNERMGGYVKNIYASNLTAGKIDLGVLGIETDVLYQWRTLVPTKIRKLTPISGIHLSDISAKDVQFESRILGQKELPVKNVSMKNITTGKVQEKKEIHENVLNFQH</sequence>
<protein>
    <submittedName>
        <fullName evidence="6">Pectate lyase superfamily protein</fullName>
    </submittedName>
</protein>
<evidence type="ECO:0000313" key="7">
    <source>
        <dbReference type="Proteomes" id="UP000198748"/>
    </source>
</evidence>
<dbReference type="Pfam" id="PF00295">
    <property type="entry name" value="Glyco_hydro_28"/>
    <property type="match status" value="1"/>
</dbReference>
<dbReference type="InterPro" id="IPR051801">
    <property type="entry name" value="GH28_Enzymes"/>
</dbReference>
<dbReference type="InterPro" id="IPR000743">
    <property type="entry name" value="Glyco_hydro_28"/>
</dbReference>
<evidence type="ECO:0000256" key="3">
    <source>
        <dbReference type="ARBA" id="ARBA00023295"/>
    </source>
</evidence>
<dbReference type="InterPro" id="IPR012334">
    <property type="entry name" value="Pectin_lyas_fold"/>
</dbReference>
<dbReference type="STRING" id="659014.SAMN04487996_1329"/>
<proteinExistence type="inferred from homology"/>
<evidence type="ECO:0000256" key="4">
    <source>
        <dbReference type="RuleBase" id="RU361169"/>
    </source>
</evidence>
<dbReference type="EMBL" id="FNAN01000032">
    <property type="protein sequence ID" value="SDH24078.1"/>
    <property type="molecule type" value="Genomic_DNA"/>
</dbReference>
<dbReference type="RefSeq" id="WP_229212985.1">
    <property type="nucleotide sequence ID" value="NZ_FNAN01000032.1"/>
</dbReference>
<keyword evidence="6" id="KW-0456">Lyase</keyword>
<name>A0A1G8ASW6_9BACT</name>
<dbReference type="GO" id="GO:0005975">
    <property type="term" value="P:carbohydrate metabolic process"/>
    <property type="evidence" value="ECO:0007669"/>
    <property type="project" value="InterPro"/>
</dbReference>
<dbReference type="PANTHER" id="PTHR31339">
    <property type="entry name" value="PECTIN LYASE-RELATED"/>
    <property type="match status" value="1"/>
</dbReference>
<accession>A0A1G8ASW6</accession>